<keyword evidence="5" id="KW-1133">Transmembrane helix</keyword>
<dbReference type="SMART" id="SM00479">
    <property type="entry name" value="EXOIII"/>
    <property type="match status" value="1"/>
</dbReference>
<evidence type="ECO:0000256" key="5">
    <source>
        <dbReference type="SAM" id="Phobius"/>
    </source>
</evidence>
<comment type="caution">
    <text evidence="7">The sequence shown here is derived from an EMBL/GenBank/DDBJ whole genome shotgun (WGS) entry which is preliminary data.</text>
</comment>
<sequence length="727" mass="80121">MRRRVDPRLWWLLAGAAAVSLAWLAVTVGLIAVTLEQQARQHMLELLGDRWGFVLLMWLLGMVAIAWGLQKAFEVGVHPWRRLAEEAAVLLTAEPAPTLRERGPADVRRVARLFNELVQQRERWRAEVDERVRAGARAIEQEKRRLAALMAELTQSVIVCNLDGRVLLYNNRARLQVRALSQAPGGLGGAELLGLGRSIYTVLDRALIAHALEELRQRLRKGAAQPSTQFVTATRGGQLLRVQVAPVREVGDEEGGRQADPAAMAGFVLVLDNITREHEQAARQERLWTELTEGGRRALANVRAALEVLQLPDVDDAMRQRLLAVVHDEVLGLGQRVQEAAREGLAQPATHWPLEDMLGADLLAVLQRRLGEVEGLQVTVEPCDPSVWVRVESFALSQGLQRLAVRLARQAGVHELTLALQQPQDGGGARRVHLALSWSGSAAVAREGRWLEDDDGVGGTSLREVAERHGGACWLEEAPGGGGRLCLWLPALAASAGAEPQAVVRAESRPEFYDFDLFRVSPAVQAWDDMPLAQLTYTVFDTETTGLNPSDGDEIIQIGATRIVNGRLLRHESFEQLVDPRRPIPRATIPIHGITPEMVRGQPDITQVLPAFHAFARDTVLVAHNAAFDMRFLQLKERSVGVVFDQPVLDTLLLSAVVHPEQPSHSLEEIAARFGIPVLGRHTALGDAFVTAEVFLRLIPLLAQQGIVTLGQARRAAERTFYARLTY</sequence>
<dbReference type="SUPFAM" id="SSF55785">
    <property type="entry name" value="PYP-like sensor domain (PAS domain)"/>
    <property type="match status" value="1"/>
</dbReference>
<keyword evidence="8" id="KW-1185">Reference proteome</keyword>
<evidence type="ECO:0000256" key="2">
    <source>
        <dbReference type="ARBA" id="ARBA00025483"/>
    </source>
</evidence>
<name>A0A554WUK9_9BURK</name>
<evidence type="ECO:0000256" key="3">
    <source>
        <dbReference type="ARBA" id="ARBA00026073"/>
    </source>
</evidence>
<accession>A0A554WUK9</accession>
<dbReference type="NCBIfam" id="TIGR00573">
    <property type="entry name" value="dnaq"/>
    <property type="match status" value="1"/>
</dbReference>
<gene>
    <name evidence="7" type="primary">polC</name>
    <name evidence="7" type="ORF">Tsedi_00079</name>
</gene>
<keyword evidence="7" id="KW-0548">Nucleotidyltransferase</keyword>
<dbReference type="CDD" id="cd06127">
    <property type="entry name" value="DEDDh"/>
    <property type="match status" value="1"/>
</dbReference>
<dbReference type="Pfam" id="PF00929">
    <property type="entry name" value="RNase_T"/>
    <property type="match status" value="1"/>
</dbReference>
<comment type="subunit">
    <text evidence="3">DNA polymerase III contains a core (composed of alpha, epsilon and theta chains) that associates with a tau subunit. This core dimerizes to form the POLIII' complex. PolIII' associates with the gamma complex (composed of gamma, delta, delta', psi and chi chains) and with the beta chain to form the complete DNA polymerase III complex.</text>
</comment>
<dbReference type="GO" id="GO:0003677">
    <property type="term" value="F:DNA binding"/>
    <property type="evidence" value="ECO:0007669"/>
    <property type="project" value="InterPro"/>
</dbReference>
<dbReference type="Proteomes" id="UP000320225">
    <property type="component" value="Unassembled WGS sequence"/>
</dbReference>
<protein>
    <recommendedName>
        <fullName evidence="1">DNA-directed DNA polymerase</fullName>
        <ecNumber evidence="1">2.7.7.7</ecNumber>
    </recommendedName>
</protein>
<evidence type="ECO:0000256" key="1">
    <source>
        <dbReference type="ARBA" id="ARBA00012417"/>
    </source>
</evidence>
<dbReference type="EC" id="2.7.7.7" evidence="1"/>
<evidence type="ECO:0000259" key="6">
    <source>
        <dbReference type="SMART" id="SM00479"/>
    </source>
</evidence>
<keyword evidence="5" id="KW-0812">Transmembrane</keyword>
<dbReference type="PANTHER" id="PTHR30231">
    <property type="entry name" value="DNA POLYMERASE III SUBUNIT EPSILON"/>
    <property type="match status" value="1"/>
</dbReference>
<dbReference type="PANTHER" id="PTHR30231:SF41">
    <property type="entry name" value="DNA POLYMERASE III SUBUNIT EPSILON"/>
    <property type="match status" value="1"/>
</dbReference>
<dbReference type="InterPro" id="IPR036397">
    <property type="entry name" value="RNaseH_sf"/>
</dbReference>
<dbReference type="GO" id="GO:0005829">
    <property type="term" value="C:cytosol"/>
    <property type="evidence" value="ECO:0007669"/>
    <property type="project" value="TreeGrafter"/>
</dbReference>
<dbReference type="SUPFAM" id="SSF53098">
    <property type="entry name" value="Ribonuclease H-like"/>
    <property type="match status" value="1"/>
</dbReference>
<evidence type="ECO:0000313" key="7">
    <source>
        <dbReference type="EMBL" id="TSE27249.1"/>
    </source>
</evidence>
<feature type="transmembrane region" description="Helical" evidence="5">
    <location>
        <begin position="9"/>
        <end position="31"/>
    </location>
</feature>
<feature type="domain" description="Exonuclease" evidence="6">
    <location>
        <begin position="536"/>
        <end position="704"/>
    </location>
</feature>
<dbReference type="RefSeq" id="WP_143892494.1">
    <property type="nucleotide sequence ID" value="NZ_VJND01000001.1"/>
</dbReference>
<keyword evidence="7" id="KW-0808">Transferase</keyword>
<evidence type="ECO:0000313" key="8">
    <source>
        <dbReference type="Proteomes" id="UP000320225"/>
    </source>
</evidence>
<dbReference type="InterPro" id="IPR035965">
    <property type="entry name" value="PAS-like_dom_sf"/>
</dbReference>
<feature type="transmembrane region" description="Helical" evidence="5">
    <location>
        <begin position="51"/>
        <end position="69"/>
    </location>
</feature>
<comment type="catalytic activity">
    <reaction evidence="4">
        <text>DNA(n) + a 2'-deoxyribonucleoside 5'-triphosphate = DNA(n+1) + diphosphate</text>
        <dbReference type="Rhea" id="RHEA:22508"/>
        <dbReference type="Rhea" id="RHEA-COMP:17339"/>
        <dbReference type="Rhea" id="RHEA-COMP:17340"/>
        <dbReference type="ChEBI" id="CHEBI:33019"/>
        <dbReference type="ChEBI" id="CHEBI:61560"/>
        <dbReference type="ChEBI" id="CHEBI:173112"/>
        <dbReference type="EC" id="2.7.7.7"/>
    </reaction>
</comment>
<comment type="function">
    <text evidence="2">DNA polymerase III is a complex, multichain enzyme responsible for most of the replicative synthesis in bacteria. The epsilon subunit contain the editing function and is a proofreading 3'-5' exonuclease.</text>
</comment>
<dbReference type="Gene3D" id="3.30.420.10">
    <property type="entry name" value="Ribonuclease H-like superfamily/Ribonuclease H"/>
    <property type="match status" value="1"/>
</dbReference>
<dbReference type="GO" id="GO:0003887">
    <property type="term" value="F:DNA-directed DNA polymerase activity"/>
    <property type="evidence" value="ECO:0007669"/>
    <property type="project" value="UniProtKB-EC"/>
</dbReference>
<proteinExistence type="predicted"/>
<dbReference type="InterPro" id="IPR013520">
    <property type="entry name" value="Ribonucl_H"/>
</dbReference>
<dbReference type="GO" id="GO:0045004">
    <property type="term" value="P:DNA replication proofreading"/>
    <property type="evidence" value="ECO:0007669"/>
    <property type="project" value="TreeGrafter"/>
</dbReference>
<organism evidence="7 8">
    <name type="scientific">Tepidimonas sediminis</name>
    <dbReference type="NCBI Taxonomy" id="2588941"/>
    <lineage>
        <taxon>Bacteria</taxon>
        <taxon>Pseudomonadati</taxon>
        <taxon>Pseudomonadota</taxon>
        <taxon>Betaproteobacteria</taxon>
        <taxon>Burkholderiales</taxon>
        <taxon>Tepidimonas</taxon>
    </lineage>
</organism>
<dbReference type="EMBL" id="VJND01000001">
    <property type="protein sequence ID" value="TSE27249.1"/>
    <property type="molecule type" value="Genomic_DNA"/>
</dbReference>
<dbReference type="InterPro" id="IPR006054">
    <property type="entry name" value="DnaQ"/>
</dbReference>
<evidence type="ECO:0000256" key="4">
    <source>
        <dbReference type="ARBA" id="ARBA00049244"/>
    </source>
</evidence>
<keyword evidence="5" id="KW-0472">Membrane</keyword>
<dbReference type="FunFam" id="3.30.420.10:FF:000045">
    <property type="entry name" value="3'-5' exonuclease DinG"/>
    <property type="match status" value="1"/>
</dbReference>
<dbReference type="AlphaFoldDB" id="A0A554WUK9"/>
<dbReference type="GO" id="GO:0008408">
    <property type="term" value="F:3'-5' exonuclease activity"/>
    <property type="evidence" value="ECO:0007669"/>
    <property type="project" value="TreeGrafter"/>
</dbReference>
<dbReference type="InterPro" id="IPR012337">
    <property type="entry name" value="RNaseH-like_sf"/>
</dbReference>
<dbReference type="Gene3D" id="3.30.450.20">
    <property type="entry name" value="PAS domain"/>
    <property type="match status" value="1"/>
</dbReference>
<reference evidence="7 8" key="1">
    <citation type="submission" date="2019-07" db="EMBL/GenBank/DDBJ databases">
        <title>Tepidimonas sediminis YIM 72259 draft genome.</title>
        <authorList>
            <person name="Da Costa M.S."/>
            <person name="Froufe H.J.C."/>
            <person name="Egas C."/>
            <person name="Albuquerque L."/>
        </authorList>
    </citation>
    <scope>NUCLEOTIDE SEQUENCE [LARGE SCALE GENOMIC DNA]</scope>
    <source>
        <strain evidence="7 8">YIM 72259</strain>
    </source>
</reference>
<dbReference type="OrthoDB" id="9803913at2"/>